<dbReference type="PROSITE" id="PS50987">
    <property type="entry name" value="HTH_ARSR_2"/>
    <property type="match status" value="1"/>
</dbReference>
<dbReference type="InterPro" id="IPR001845">
    <property type="entry name" value="HTH_ArsR_DNA-bd_dom"/>
</dbReference>
<gene>
    <name evidence="6" type="ORF">GCM10017591_15570</name>
</gene>
<keyword evidence="3" id="KW-0804">Transcription</keyword>
<dbReference type="Gene3D" id="1.10.10.10">
    <property type="entry name" value="Winged helix-like DNA-binding domain superfamily/Winged helix DNA-binding domain"/>
    <property type="match status" value="1"/>
</dbReference>
<comment type="caution">
    <text evidence="6">The sequence shown here is derived from an EMBL/GenBank/DDBJ whole genome shotgun (WGS) entry which is preliminary data.</text>
</comment>
<dbReference type="InterPro" id="IPR011991">
    <property type="entry name" value="ArsR-like_HTH"/>
</dbReference>
<feature type="compositionally biased region" description="Basic and acidic residues" evidence="4">
    <location>
        <begin position="108"/>
        <end position="117"/>
    </location>
</feature>
<evidence type="ECO:0000256" key="3">
    <source>
        <dbReference type="ARBA" id="ARBA00023163"/>
    </source>
</evidence>
<dbReference type="SMART" id="SM00418">
    <property type="entry name" value="HTH_ARSR"/>
    <property type="match status" value="1"/>
</dbReference>
<dbReference type="PRINTS" id="PR00778">
    <property type="entry name" value="HTHARSR"/>
</dbReference>
<name>A0A9W6HMI9_9MICO</name>
<dbReference type="Pfam" id="PF01022">
    <property type="entry name" value="HTH_5"/>
    <property type="match status" value="1"/>
</dbReference>
<reference evidence="6" key="1">
    <citation type="journal article" date="2014" name="Int. J. Syst. Evol. Microbiol.">
        <title>Complete genome sequence of Corynebacterium casei LMG S-19264T (=DSM 44701T), isolated from a smear-ripened cheese.</title>
        <authorList>
            <consortium name="US DOE Joint Genome Institute (JGI-PGF)"/>
            <person name="Walter F."/>
            <person name="Albersmeier A."/>
            <person name="Kalinowski J."/>
            <person name="Ruckert C."/>
        </authorList>
    </citation>
    <scope>NUCLEOTIDE SEQUENCE</scope>
    <source>
        <strain evidence="6">VKM Ac-1940</strain>
    </source>
</reference>
<dbReference type="InterPro" id="IPR036390">
    <property type="entry name" value="WH_DNA-bd_sf"/>
</dbReference>
<evidence type="ECO:0000313" key="6">
    <source>
        <dbReference type="EMBL" id="GLJ95494.1"/>
    </source>
</evidence>
<dbReference type="GO" id="GO:0003677">
    <property type="term" value="F:DNA binding"/>
    <property type="evidence" value="ECO:0007669"/>
    <property type="project" value="UniProtKB-KW"/>
</dbReference>
<dbReference type="SUPFAM" id="SSF46785">
    <property type="entry name" value="Winged helix' DNA-binding domain"/>
    <property type="match status" value="1"/>
</dbReference>
<organism evidence="6 7">
    <name type="scientific">Microbacterium dextranolyticum</name>
    <dbReference type="NCBI Taxonomy" id="36806"/>
    <lineage>
        <taxon>Bacteria</taxon>
        <taxon>Bacillati</taxon>
        <taxon>Actinomycetota</taxon>
        <taxon>Actinomycetes</taxon>
        <taxon>Micrococcales</taxon>
        <taxon>Microbacteriaceae</taxon>
        <taxon>Microbacterium</taxon>
    </lineage>
</organism>
<evidence type="ECO:0000256" key="4">
    <source>
        <dbReference type="SAM" id="MobiDB-lite"/>
    </source>
</evidence>
<dbReference type="InterPro" id="IPR051011">
    <property type="entry name" value="Metal_resp_trans_reg"/>
</dbReference>
<keyword evidence="7" id="KW-1185">Reference proteome</keyword>
<reference evidence="6" key="2">
    <citation type="submission" date="2023-01" db="EMBL/GenBank/DDBJ databases">
        <authorList>
            <person name="Sun Q."/>
            <person name="Evtushenko L."/>
        </authorList>
    </citation>
    <scope>NUCLEOTIDE SEQUENCE</scope>
    <source>
        <strain evidence="6">VKM Ac-1940</strain>
    </source>
</reference>
<dbReference type="InterPro" id="IPR036388">
    <property type="entry name" value="WH-like_DNA-bd_sf"/>
</dbReference>
<evidence type="ECO:0000313" key="7">
    <source>
        <dbReference type="Proteomes" id="UP001142291"/>
    </source>
</evidence>
<dbReference type="PANTHER" id="PTHR43132:SF6">
    <property type="entry name" value="HTH-TYPE TRANSCRIPTIONAL REPRESSOR CZRA"/>
    <property type="match status" value="1"/>
</dbReference>
<dbReference type="EMBL" id="BSER01000009">
    <property type="protein sequence ID" value="GLJ95494.1"/>
    <property type="molecule type" value="Genomic_DNA"/>
</dbReference>
<proteinExistence type="predicted"/>
<accession>A0A9W6HMI9</accession>
<evidence type="ECO:0000256" key="1">
    <source>
        <dbReference type="ARBA" id="ARBA00023015"/>
    </source>
</evidence>
<dbReference type="GO" id="GO:0003700">
    <property type="term" value="F:DNA-binding transcription factor activity"/>
    <property type="evidence" value="ECO:0007669"/>
    <property type="project" value="InterPro"/>
</dbReference>
<protein>
    <recommendedName>
        <fullName evidence="5">HTH arsR-type domain-containing protein</fullName>
    </recommendedName>
</protein>
<dbReference type="AlphaFoldDB" id="A0A9W6HMI9"/>
<sequence length="117" mass="12628">MEVEPGVAAAAELFKILGSEPRLTLLRFIRTAPSTVGTIADATGMSQPLVSQHLRTLRQAGLVAATRSGKEMTYRLSDDHVAHVIDDAIAHTQEPRTAASAHPPQTTTEHHRTKDTP</sequence>
<dbReference type="Proteomes" id="UP001142291">
    <property type="component" value="Unassembled WGS sequence"/>
</dbReference>
<dbReference type="NCBIfam" id="NF033788">
    <property type="entry name" value="HTH_metalloreg"/>
    <property type="match status" value="1"/>
</dbReference>
<feature type="domain" description="HTH arsR-type" evidence="5">
    <location>
        <begin position="2"/>
        <end position="96"/>
    </location>
</feature>
<dbReference type="RefSeq" id="WP_204964004.1">
    <property type="nucleotide sequence ID" value="NZ_BAAAUR010000001.1"/>
</dbReference>
<feature type="region of interest" description="Disordered" evidence="4">
    <location>
        <begin position="89"/>
        <end position="117"/>
    </location>
</feature>
<dbReference type="CDD" id="cd00090">
    <property type="entry name" value="HTH_ARSR"/>
    <property type="match status" value="1"/>
</dbReference>
<keyword evidence="2" id="KW-0238">DNA-binding</keyword>
<evidence type="ECO:0000259" key="5">
    <source>
        <dbReference type="PROSITE" id="PS50987"/>
    </source>
</evidence>
<dbReference type="PANTHER" id="PTHR43132">
    <property type="entry name" value="ARSENICAL RESISTANCE OPERON REPRESSOR ARSR-RELATED"/>
    <property type="match status" value="1"/>
</dbReference>
<evidence type="ECO:0000256" key="2">
    <source>
        <dbReference type="ARBA" id="ARBA00023125"/>
    </source>
</evidence>
<keyword evidence="1" id="KW-0805">Transcription regulation</keyword>